<accession>A0A6J6VUP8</accession>
<gene>
    <name evidence="4" type="ORF">UFOPK2806_02724</name>
</gene>
<dbReference type="Gene3D" id="3.40.250.10">
    <property type="entry name" value="Rhodanese-like domain"/>
    <property type="match status" value="2"/>
</dbReference>
<dbReference type="InterPro" id="IPR001763">
    <property type="entry name" value="Rhodanese-like_dom"/>
</dbReference>
<dbReference type="SUPFAM" id="SSF52821">
    <property type="entry name" value="Rhodanese/Cell cycle control phosphatase"/>
    <property type="match status" value="2"/>
</dbReference>
<dbReference type="SMART" id="SM00450">
    <property type="entry name" value="RHOD"/>
    <property type="match status" value="2"/>
</dbReference>
<keyword evidence="1" id="KW-0808">Transferase</keyword>
<dbReference type="GO" id="GO:0004792">
    <property type="term" value="F:thiosulfate-cyanide sulfurtransferase activity"/>
    <property type="evidence" value="ECO:0007669"/>
    <property type="project" value="TreeGrafter"/>
</dbReference>
<dbReference type="AlphaFoldDB" id="A0A6J6VUP8"/>
<dbReference type="PANTHER" id="PTHR11364">
    <property type="entry name" value="THIOSULFATE SULFERTANSFERASE"/>
    <property type="match status" value="1"/>
</dbReference>
<evidence type="ECO:0000256" key="2">
    <source>
        <dbReference type="ARBA" id="ARBA00022737"/>
    </source>
</evidence>
<dbReference type="InterPro" id="IPR045078">
    <property type="entry name" value="TST/MPST-like"/>
</dbReference>
<dbReference type="CDD" id="cd01448">
    <property type="entry name" value="TST_Repeat_1"/>
    <property type="match status" value="1"/>
</dbReference>
<dbReference type="InterPro" id="IPR036873">
    <property type="entry name" value="Rhodanese-like_dom_sf"/>
</dbReference>
<evidence type="ECO:0000259" key="3">
    <source>
        <dbReference type="PROSITE" id="PS50206"/>
    </source>
</evidence>
<dbReference type="CDD" id="cd01449">
    <property type="entry name" value="TST_Repeat_2"/>
    <property type="match status" value="1"/>
</dbReference>
<name>A0A6J6VUP8_9ZZZZ</name>
<proteinExistence type="predicted"/>
<keyword evidence="2" id="KW-0677">Repeat</keyword>
<sequence>MSGSTQDASTVLPPIVSTEWLAANRPNVIVADVRWYLDGRPARVEFEAGHVAGAVFVDMDTDLSDHGQPAAMGRHPLPSPEYFAAAMGRLGIDGNTPVVAYDDSGGATAGRLVVMLRSLGCPAAILDGGMRAWPGALAGGPEAPPVPVVFRSRPWPADRFATADEVGSVSEGRQPGLLLDARSGDRYRGESEPIDPRAGHVPGAVNAPWAANLDGATGRFLPAAHLQDRYASLGVSDTVDVVCYCGSGVSACADVLAIEHAGFRPPRLFVPSWSGWSSDPDRPVAAGDG</sequence>
<organism evidence="4">
    <name type="scientific">freshwater metagenome</name>
    <dbReference type="NCBI Taxonomy" id="449393"/>
    <lineage>
        <taxon>unclassified sequences</taxon>
        <taxon>metagenomes</taxon>
        <taxon>ecological metagenomes</taxon>
    </lineage>
</organism>
<protein>
    <submittedName>
        <fullName evidence="4">Unannotated protein</fullName>
    </submittedName>
</protein>
<dbReference type="EMBL" id="CAEZYY010000088">
    <property type="protein sequence ID" value="CAB4776281.1"/>
    <property type="molecule type" value="Genomic_DNA"/>
</dbReference>
<feature type="domain" description="Rhodanese" evidence="3">
    <location>
        <begin position="172"/>
        <end position="285"/>
    </location>
</feature>
<feature type="domain" description="Rhodanese" evidence="3">
    <location>
        <begin position="24"/>
        <end position="139"/>
    </location>
</feature>
<dbReference type="PROSITE" id="PS50206">
    <property type="entry name" value="RHODANESE_3"/>
    <property type="match status" value="2"/>
</dbReference>
<reference evidence="4" key="1">
    <citation type="submission" date="2020-05" db="EMBL/GenBank/DDBJ databases">
        <authorList>
            <person name="Chiriac C."/>
            <person name="Salcher M."/>
            <person name="Ghai R."/>
            <person name="Kavagutti S V."/>
        </authorList>
    </citation>
    <scope>NUCLEOTIDE SEQUENCE</scope>
</reference>
<evidence type="ECO:0000313" key="4">
    <source>
        <dbReference type="EMBL" id="CAB4776281.1"/>
    </source>
</evidence>
<dbReference type="PANTHER" id="PTHR11364:SF27">
    <property type="entry name" value="SULFURTRANSFERASE"/>
    <property type="match status" value="1"/>
</dbReference>
<dbReference type="Pfam" id="PF00581">
    <property type="entry name" value="Rhodanese"/>
    <property type="match status" value="2"/>
</dbReference>
<evidence type="ECO:0000256" key="1">
    <source>
        <dbReference type="ARBA" id="ARBA00022679"/>
    </source>
</evidence>